<dbReference type="InterPro" id="IPR009057">
    <property type="entry name" value="Homeodomain-like_sf"/>
</dbReference>
<keyword evidence="6" id="KW-1185">Reference proteome</keyword>
<sequence>MGRPSDDDGGARSPRRVTPRPANHRSLSARARRTRADLIAAARIVFERDGYTDSRIVDITALADSSAGTFYTYFEDKEQILKEVLKEAQEEMLHTADFGLGQFDREPAEALRDGLRAYLTFYRDNVRLMLLIEQVAGIDAEFRTSRREREIANHLRNAESIRRWKERDGEVDPKTMLLTVNALSAMTNKMAYNSFAVEGREDFDEVVETVLSLWVMAFGLGAGQLAVDDRR</sequence>
<dbReference type="EMBL" id="VLNT01000001">
    <property type="protein sequence ID" value="TSD68566.1"/>
    <property type="molecule type" value="Genomic_DNA"/>
</dbReference>
<dbReference type="OrthoDB" id="5242390at2"/>
<dbReference type="InterPro" id="IPR036271">
    <property type="entry name" value="Tet_transcr_reg_TetR-rel_C_sf"/>
</dbReference>
<keyword evidence="1 2" id="KW-0238">DNA-binding</keyword>
<dbReference type="Proteomes" id="UP000316988">
    <property type="component" value="Unassembled WGS sequence"/>
</dbReference>
<feature type="region of interest" description="Disordered" evidence="3">
    <location>
        <begin position="1"/>
        <end position="29"/>
    </location>
</feature>
<dbReference type="InterPro" id="IPR001647">
    <property type="entry name" value="HTH_TetR"/>
</dbReference>
<feature type="compositionally biased region" description="Basic and acidic residues" evidence="3">
    <location>
        <begin position="1"/>
        <end position="10"/>
    </location>
</feature>
<evidence type="ECO:0000256" key="3">
    <source>
        <dbReference type="SAM" id="MobiDB-lite"/>
    </source>
</evidence>
<dbReference type="AlphaFoldDB" id="A0A554SQE9"/>
<dbReference type="PANTHER" id="PTHR43479:SF11">
    <property type="entry name" value="ACREF_ENVCD OPERON REPRESSOR-RELATED"/>
    <property type="match status" value="1"/>
</dbReference>
<accession>A0A554SQE9</accession>
<dbReference type="PANTHER" id="PTHR43479">
    <property type="entry name" value="ACREF/ENVCD OPERON REPRESSOR-RELATED"/>
    <property type="match status" value="1"/>
</dbReference>
<feature type="DNA-binding region" description="H-T-H motif" evidence="2">
    <location>
        <begin position="55"/>
        <end position="74"/>
    </location>
</feature>
<evidence type="ECO:0000256" key="2">
    <source>
        <dbReference type="PROSITE-ProRule" id="PRU00335"/>
    </source>
</evidence>
<reference evidence="5 6" key="1">
    <citation type="submission" date="2019-07" db="EMBL/GenBank/DDBJ databases">
        <authorList>
            <person name="Zhao L.H."/>
        </authorList>
    </citation>
    <scope>NUCLEOTIDE SEQUENCE [LARGE SCALE GENOMIC DNA]</scope>
    <source>
        <strain evidence="5 6">Co35</strain>
    </source>
</reference>
<gene>
    <name evidence="5" type="ORF">FNM00_02550</name>
</gene>
<protein>
    <submittedName>
        <fullName evidence="5">TetR/AcrR family transcriptional regulator</fullName>
    </submittedName>
</protein>
<feature type="domain" description="HTH tetR-type" evidence="4">
    <location>
        <begin position="32"/>
        <end position="92"/>
    </location>
</feature>
<dbReference type="SUPFAM" id="SSF48498">
    <property type="entry name" value="Tetracyclin repressor-like, C-terminal domain"/>
    <property type="match status" value="1"/>
</dbReference>
<organism evidence="5 6">
    <name type="scientific">Aeromicrobium piscarium</name>
    <dbReference type="NCBI Taxonomy" id="2590901"/>
    <lineage>
        <taxon>Bacteria</taxon>
        <taxon>Bacillati</taxon>
        <taxon>Actinomycetota</taxon>
        <taxon>Actinomycetes</taxon>
        <taxon>Propionibacteriales</taxon>
        <taxon>Nocardioidaceae</taxon>
        <taxon>Aeromicrobium</taxon>
    </lineage>
</organism>
<dbReference type="InterPro" id="IPR050624">
    <property type="entry name" value="HTH-type_Tx_Regulator"/>
</dbReference>
<name>A0A554SQE9_9ACTN</name>
<dbReference type="PROSITE" id="PS50977">
    <property type="entry name" value="HTH_TETR_2"/>
    <property type="match status" value="1"/>
</dbReference>
<dbReference type="GO" id="GO:0003677">
    <property type="term" value="F:DNA binding"/>
    <property type="evidence" value="ECO:0007669"/>
    <property type="project" value="UniProtKB-UniRule"/>
</dbReference>
<proteinExistence type="predicted"/>
<evidence type="ECO:0000313" key="5">
    <source>
        <dbReference type="EMBL" id="TSD68566.1"/>
    </source>
</evidence>
<dbReference type="PRINTS" id="PR00455">
    <property type="entry name" value="HTHTETR"/>
</dbReference>
<comment type="caution">
    <text evidence="5">The sequence shown here is derived from an EMBL/GenBank/DDBJ whole genome shotgun (WGS) entry which is preliminary data.</text>
</comment>
<evidence type="ECO:0000259" key="4">
    <source>
        <dbReference type="PROSITE" id="PS50977"/>
    </source>
</evidence>
<dbReference type="Gene3D" id="1.10.10.60">
    <property type="entry name" value="Homeodomain-like"/>
    <property type="match status" value="1"/>
</dbReference>
<dbReference type="Pfam" id="PF00440">
    <property type="entry name" value="TetR_N"/>
    <property type="match status" value="1"/>
</dbReference>
<evidence type="ECO:0000313" key="6">
    <source>
        <dbReference type="Proteomes" id="UP000316988"/>
    </source>
</evidence>
<dbReference type="Gene3D" id="1.10.357.10">
    <property type="entry name" value="Tetracycline Repressor, domain 2"/>
    <property type="match status" value="1"/>
</dbReference>
<evidence type="ECO:0000256" key="1">
    <source>
        <dbReference type="ARBA" id="ARBA00023125"/>
    </source>
</evidence>
<dbReference type="SUPFAM" id="SSF46689">
    <property type="entry name" value="Homeodomain-like"/>
    <property type="match status" value="1"/>
</dbReference>